<keyword evidence="7 15" id="KW-0949">S-adenosyl-L-methionine</keyword>
<proteinExistence type="inferred from homology"/>
<dbReference type="Gene3D" id="1.10.260.170">
    <property type="match status" value="1"/>
</dbReference>
<feature type="binding site" evidence="16">
    <location>
        <begin position="309"/>
        <end position="312"/>
    </location>
    <ligand>
        <name>S-adenosyl-L-methionine</name>
        <dbReference type="ChEBI" id="CHEBI:59789"/>
    </ligand>
</feature>
<organism evidence="19 20">
    <name type="scientific">Meristemomyces frigidus</name>
    <dbReference type="NCBI Taxonomy" id="1508187"/>
    <lineage>
        <taxon>Eukaryota</taxon>
        <taxon>Fungi</taxon>
        <taxon>Dikarya</taxon>
        <taxon>Ascomycota</taxon>
        <taxon>Pezizomycotina</taxon>
        <taxon>Dothideomycetes</taxon>
        <taxon>Dothideomycetidae</taxon>
        <taxon>Mycosphaerellales</taxon>
        <taxon>Teratosphaeriaceae</taxon>
        <taxon>Meristemomyces</taxon>
    </lineage>
</organism>
<comment type="caution">
    <text evidence="19">The sequence shown here is derived from an EMBL/GenBank/DDBJ whole genome shotgun (WGS) entry which is preliminary data.</text>
</comment>
<dbReference type="InterPro" id="IPR021162">
    <property type="entry name" value="Dot1"/>
</dbReference>
<keyword evidence="9 15" id="KW-0156">Chromatin regulator</keyword>
<evidence type="ECO:0000256" key="5">
    <source>
        <dbReference type="ARBA" id="ARBA00022603"/>
    </source>
</evidence>
<dbReference type="Pfam" id="PF08123">
    <property type="entry name" value="DOT1"/>
    <property type="match status" value="1"/>
</dbReference>
<dbReference type="SUPFAM" id="SSF53335">
    <property type="entry name" value="S-adenosyl-L-methionine-dependent methyltransferases"/>
    <property type="match status" value="1"/>
</dbReference>
<dbReference type="Gene3D" id="3.40.50.150">
    <property type="entry name" value="Vaccinia Virus protein VP39"/>
    <property type="match status" value="1"/>
</dbReference>
<sequence>MFSNNLSTKKPVIRKKTVLVPVSKTTTIGTKSAPTGTPGRPRDRNRFTLTQTTTTSLIKQRPKTVPSRALASVRGVKRKSASPGNQFSDESDGDNDSSDLGASDSDASRKRIKSSRSSVSSLSGPQRELVCPTAFQEDTKRLRIVHGADATSGKHESKYRNAWDHGNVQTCELQYPSRSRPEQFQLKSPVTSDDYRPMEDIETTIDTIVRFYLPDELGIKYLQGEQGFQGRFNKARAREDIFDWLSIVDDFNALLRPLVQDGTIESELRKQSTIHLDWIKRILNQIYVRVVSPDVRKLSSYEAGSDNVYGELLPRLVTDIFHKTGLTHEKIFIDLGSGVGNVVLQAALEIGCESWGIEQMPGPCDLAELQAKEFKARSQLWGLNVGSVNLLRGDMTNHAEIPGLLQRADVVLVNNQAFTPELNEQLIYMFLDLKEGAKVVSLKPFIPDGHKMAERNIESVMNRFVQRKETYYTDSVSWSWQGNGNWYIATKDIRPLQMFEKRREMLKA</sequence>
<evidence type="ECO:0000256" key="16">
    <source>
        <dbReference type="PIRSR" id="PIRSR017570-1"/>
    </source>
</evidence>
<dbReference type="CDD" id="cd02440">
    <property type="entry name" value="AdoMet_MTases"/>
    <property type="match status" value="1"/>
</dbReference>
<accession>A0AAN7TYT4</accession>
<dbReference type="AlphaFoldDB" id="A0AAN7TYT4"/>
<dbReference type="PANTHER" id="PTHR21451">
    <property type="entry name" value="HISTONE H3 METHYLTRANSFERASE"/>
    <property type="match status" value="1"/>
</dbReference>
<evidence type="ECO:0000256" key="9">
    <source>
        <dbReference type="ARBA" id="ARBA00022853"/>
    </source>
</evidence>
<evidence type="ECO:0000256" key="11">
    <source>
        <dbReference type="ARBA" id="ARBA00023163"/>
    </source>
</evidence>
<evidence type="ECO:0000256" key="14">
    <source>
        <dbReference type="ARBA" id="ARBA00047770"/>
    </source>
</evidence>
<gene>
    <name evidence="19" type="ORF">LTR62_000140</name>
</gene>
<evidence type="ECO:0000256" key="1">
    <source>
        <dbReference type="ARBA" id="ARBA00003482"/>
    </source>
</evidence>
<dbReference type="InterPro" id="IPR029063">
    <property type="entry name" value="SAM-dependent_MTases_sf"/>
</dbReference>
<dbReference type="Proteomes" id="UP001310890">
    <property type="component" value="Unassembled WGS sequence"/>
</dbReference>
<evidence type="ECO:0000313" key="20">
    <source>
        <dbReference type="Proteomes" id="UP001310890"/>
    </source>
</evidence>
<evidence type="ECO:0000256" key="17">
    <source>
        <dbReference type="SAM" id="MobiDB-lite"/>
    </source>
</evidence>
<evidence type="ECO:0000256" key="12">
    <source>
        <dbReference type="ARBA" id="ARBA00023242"/>
    </source>
</evidence>
<keyword evidence="6 15" id="KW-0808">Transferase</keyword>
<dbReference type="GO" id="GO:0000786">
    <property type="term" value="C:nucleosome"/>
    <property type="evidence" value="ECO:0007669"/>
    <property type="project" value="InterPro"/>
</dbReference>
<evidence type="ECO:0000256" key="4">
    <source>
        <dbReference type="ARBA" id="ARBA00020987"/>
    </source>
</evidence>
<evidence type="ECO:0000256" key="13">
    <source>
        <dbReference type="ARBA" id="ARBA00029821"/>
    </source>
</evidence>
<dbReference type="GO" id="GO:0005634">
    <property type="term" value="C:nucleus"/>
    <property type="evidence" value="ECO:0007669"/>
    <property type="project" value="UniProtKB-SubCell"/>
</dbReference>
<evidence type="ECO:0000313" key="19">
    <source>
        <dbReference type="EMBL" id="KAK5118929.1"/>
    </source>
</evidence>
<dbReference type="EC" id="2.1.1.360" evidence="3 15"/>
<evidence type="ECO:0000256" key="8">
    <source>
        <dbReference type="ARBA" id="ARBA00022737"/>
    </source>
</evidence>
<dbReference type="PIRSF" id="PIRSF017570">
    <property type="entry name" value="Histone_H3-K79_MeTrfase"/>
    <property type="match status" value="1"/>
</dbReference>
<dbReference type="GO" id="GO:0032259">
    <property type="term" value="P:methylation"/>
    <property type="evidence" value="ECO:0007669"/>
    <property type="project" value="UniProtKB-KW"/>
</dbReference>
<keyword evidence="11 15" id="KW-0804">Transcription</keyword>
<feature type="binding site" evidence="16">
    <location>
        <position position="358"/>
    </location>
    <ligand>
        <name>S-adenosyl-L-methionine</name>
        <dbReference type="ChEBI" id="CHEBI:59789"/>
    </ligand>
</feature>
<comment type="catalytic activity">
    <reaction evidence="14 15">
        <text>L-lysyl(79)-[histone H3] + 3 S-adenosyl-L-methionine = N(6),N(6),N(6)-trimethyl-L-lysyl(79)-[histone H3] + 3 S-adenosyl-L-homocysteine + 3 H(+)</text>
        <dbReference type="Rhea" id="RHEA:60328"/>
        <dbReference type="Rhea" id="RHEA-COMP:15549"/>
        <dbReference type="Rhea" id="RHEA-COMP:15552"/>
        <dbReference type="ChEBI" id="CHEBI:15378"/>
        <dbReference type="ChEBI" id="CHEBI:29969"/>
        <dbReference type="ChEBI" id="CHEBI:57856"/>
        <dbReference type="ChEBI" id="CHEBI:59789"/>
        <dbReference type="ChEBI" id="CHEBI:61961"/>
        <dbReference type="EC" id="2.1.1.360"/>
    </reaction>
</comment>
<dbReference type="EMBL" id="JAVRRL010000001">
    <property type="protein sequence ID" value="KAK5118929.1"/>
    <property type="molecule type" value="Genomic_DNA"/>
</dbReference>
<dbReference type="PROSITE" id="PS51569">
    <property type="entry name" value="DOT1"/>
    <property type="match status" value="1"/>
</dbReference>
<evidence type="ECO:0000256" key="2">
    <source>
        <dbReference type="ARBA" id="ARBA00004123"/>
    </source>
</evidence>
<reference evidence="19" key="1">
    <citation type="submission" date="2023-08" db="EMBL/GenBank/DDBJ databases">
        <title>Black Yeasts Isolated from many extreme environments.</title>
        <authorList>
            <person name="Coleine C."/>
            <person name="Stajich J.E."/>
            <person name="Selbmann L."/>
        </authorList>
    </citation>
    <scope>NUCLEOTIDE SEQUENCE</scope>
    <source>
        <strain evidence="19">CCFEE 5401</strain>
    </source>
</reference>
<dbReference type="GO" id="GO:0042393">
    <property type="term" value="F:histone binding"/>
    <property type="evidence" value="ECO:0007669"/>
    <property type="project" value="InterPro"/>
</dbReference>
<feature type="binding site" evidence="16">
    <location>
        <begin position="332"/>
        <end position="341"/>
    </location>
    <ligand>
        <name>S-adenosyl-L-methionine</name>
        <dbReference type="ChEBI" id="CHEBI:59789"/>
    </ligand>
</feature>
<protein>
    <recommendedName>
        <fullName evidence="4 15">Histone-lysine N-methyltransferase, H3 lysine-79 specific</fullName>
        <ecNumber evidence="3 15">2.1.1.360</ecNumber>
    </recommendedName>
    <alternativeName>
        <fullName evidence="13 15">Histone H3-K79 methyltransferase</fullName>
    </alternativeName>
</protein>
<feature type="compositionally biased region" description="Polar residues" evidence="17">
    <location>
        <begin position="24"/>
        <end position="35"/>
    </location>
</feature>
<evidence type="ECO:0000256" key="3">
    <source>
        <dbReference type="ARBA" id="ARBA00012190"/>
    </source>
</evidence>
<evidence type="ECO:0000256" key="7">
    <source>
        <dbReference type="ARBA" id="ARBA00022691"/>
    </source>
</evidence>
<keyword evidence="5 15" id="KW-0489">Methyltransferase</keyword>
<keyword evidence="10 15" id="KW-0805">Transcription regulation</keyword>
<comment type="subcellular location">
    <subcellularLocation>
        <location evidence="2 15">Nucleus</location>
    </subcellularLocation>
</comment>
<evidence type="ECO:0000259" key="18">
    <source>
        <dbReference type="PROSITE" id="PS51569"/>
    </source>
</evidence>
<dbReference type="FunFam" id="3.40.50.150:FF:000033">
    <property type="entry name" value="Histone-lysine N-methyltransferase, H3 lysine-79 specific"/>
    <property type="match status" value="1"/>
</dbReference>
<dbReference type="GO" id="GO:0000077">
    <property type="term" value="P:DNA damage checkpoint signaling"/>
    <property type="evidence" value="ECO:0007669"/>
    <property type="project" value="InterPro"/>
</dbReference>
<dbReference type="InterPro" id="IPR025789">
    <property type="entry name" value="DOT1_dom"/>
</dbReference>
<comment type="function">
    <text evidence="1 15">Histone methyltransferase that specifically trimethylates histone H3 to form H3K79me3. This methylation is required for telomere silencing and for the pachytene checkpoint during the meiotic cell cycle by allowing the recruitment of RAD9 to double strand breaks. Nucleosomes are preferred as substrate compared to free histone.</text>
</comment>
<comment type="similarity">
    <text evidence="15">Belongs to the class I-like SAM-binding methyltransferase superfamily. DOT1 family.</text>
</comment>
<feature type="domain" description="DOT1" evidence="18">
    <location>
        <begin position="182"/>
        <end position="503"/>
    </location>
</feature>
<dbReference type="InterPro" id="IPR030445">
    <property type="entry name" value="H3-K79_meTrfase"/>
</dbReference>
<feature type="region of interest" description="Disordered" evidence="17">
    <location>
        <begin position="24"/>
        <end position="127"/>
    </location>
</feature>
<dbReference type="GO" id="GO:0140956">
    <property type="term" value="F:histone H3K79 trimethyltransferase activity"/>
    <property type="evidence" value="ECO:0007669"/>
    <property type="project" value="UniProtKB-EC"/>
</dbReference>
<dbReference type="GO" id="GO:0006281">
    <property type="term" value="P:DNA repair"/>
    <property type="evidence" value="ECO:0007669"/>
    <property type="project" value="InterPro"/>
</dbReference>
<name>A0AAN7TYT4_9PEZI</name>
<evidence type="ECO:0000256" key="10">
    <source>
        <dbReference type="ARBA" id="ARBA00023015"/>
    </source>
</evidence>
<dbReference type="GO" id="GO:0031509">
    <property type="term" value="P:subtelomeric heterochromatin formation"/>
    <property type="evidence" value="ECO:0007669"/>
    <property type="project" value="InterPro"/>
</dbReference>
<keyword evidence="12 15" id="KW-0539">Nucleus</keyword>
<dbReference type="GO" id="GO:0000781">
    <property type="term" value="C:chromosome, telomeric region"/>
    <property type="evidence" value="ECO:0007669"/>
    <property type="project" value="GOC"/>
</dbReference>
<keyword evidence="8" id="KW-0677">Repeat</keyword>
<evidence type="ECO:0000256" key="6">
    <source>
        <dbReference type="ARBA" id="ARBA00022679"/>
    </source>
</evidence>
<dbReference type="PANTHER" id="PTHR21451:SF0">
    <property type="entry name" value="HISTONE-LYSINE N-METHYLTRANSFERASE, H3 LYSINE-79 SPECIFIC"/>
    <property type="match status" value="1"/>
</dbReference>
<evidence type="ECO:0000256" key="15">
    <source>
        <dbReference type="PIRNR" id="PIRNR017570"/>
    </source>
</evidence>